<feature type="compositionally biased region" description="Basic and acidic residues" evidence="1">
    <location>
        <begin position="140"/>
        <end position="155"/>
    </location>
</feature>
<dbReference type="EMBL" id="KE123837">
    <property type="protein sequence ID" value="EWC87772.1"/>
    <property type="molecule type" value="Genomic_DNA"/>
</dbReference>
<evidence type="ECO:0000313" key="3">
    <source>
        <dbReference type="Proteomes" id="UP000030673"/>
    </source>
</evidence>
<accession>W7KDP8</accession>
<feature type="compositionally biased region" description="Basic and acidic residues" evidence="1">
    <location>
        <begin position="163"/>
        <end position="211"/>
    </location>
</feature>
<organism evidence="2 3">
    <name type="scientific">Plasmodium falciparum (isolate NF54)</name>
    <dbReference type="NCBI Taxonomy" id="5843"/>
    <lineage>
        <taxon>Eukaryota</taxon>
        <taxon>Sar</taxon>
        <taxon>Alveolata</taxon>
        <taxon>Apicomplexa</taxon>
        <taxon>Aconoidasida</taxon>
        <taxon>Haemosporida</taxon>
        <taxon>Plasmodiidae</taxon>
        <taxon>Plasmodium</taxon>
        <taxon>Plasmodium (Laverania)</taxon>
    </lineage>
</organism>
<sequence>MERKGTVLLSNMSIKKIDNANSCTLNEPLEENTLNYESNNNCSNSNLSKDKEKDRNILCNKYYSDEETNSLNKMYTSNIPEISNYYKEIQAINYILSNINNPNFLNSLELNDLINIEKKFINENIYINKQIIACNVKNEKSNDEMVEKNERKVDEEKGEDEQEIKAKENNNKEENQDNENNNKEENHDNENNNKEENQQDNENNNKEENQKNENGIIYDSRFSIIYLEHDLIYLKKNNLKVILNVLLSNVYCFFEIKLTIILLNFFISNNCQWSFSLFPLSLINKLIHKFSLKINKKVPKYKLENMNINSPNIPYTYLFICDGSNYLCINDNSLNNEVYENKMKLNNIIGYYHYINLNRLTI</sequence>
<evidence type="ECO:0000313" key="2">
    <source>
        <dbReference type="EMBL" id="EWC87772.1"/>
    </source>
</evidence>
<dbReference type="AlphaFoldDB" id="W7KDP8"/>
<name>W7KDP8_PLAFO</name>
<proteinExistence type="predicted"/>
<keyword evidence="3" id="KW-1185">Reference proteome</keyword>
<feature type="region of interest" description="Disordered" evidence="1">
    <location>
        <begin position="140"/>
        <end position="212"/>
    </location>
</feature>
<dbReference type="Proteomes" id="UP000030673">
    <property type="component" value="Unassembled WGS sequence"/>
</dbReference>
<protein>
    <submittedName>
        <fullName evidence="2">Uncharacterized protein</fullName>
    </submittedName>
</protein>
<reference evidence="2 3" key="1">
    <citation type="submission" date="2013-02" db="EMBL/GenBank/DDBJ databases">
        <title>The Genome Sequence of Plasmodium falciparum NF54.</title>
        <authorList>
            <consortium name="The Broad Institute Genome Sequencing Platform"/>
            <consortium name="The Broad Institute Genome Sequencing Center for Infectious Disease"/>
            <person name="Neafsey D."/>
            <person name="Cheeseman I."/>
            <person name="Volkman S."/>
            <person name="Adams J."/>
            <person name="Walker B."/>
            <person name="Young S.K."/>
            <person name="Zeng Q."/>
            <person name="Gargeya S."/>
            <person name="Fitzgerald M."/>
            <person name="Haas B."/>
            <person name="Abouelleil A."/>
            <person name="Alvarado L."/>
            <person name="Arachchi H.M."/>
            <person name="Berlin A.M."/>
            <person name="Chapman S.B."/>
            <person name="Dewar J."/>
            <person name="Goldberg J."/>
            <person name="Griggs A."/>
            <person name="Gujja S."/>
            <person name="Hansen M."/>
            <person name="Howarth C."/>
            <person name="Imamovic A."/>
            <person name="Larimer J."/>
            <person name="McCowan C."/>
            <person name="Murphy C."/>
            <person name="Neiman D."/>
            <person name="Pearson M."/>
            <person name="Priest M."/>
            <person name="Roberts A."/>
            <person name="Saif S."/>
            <person name="Shea T."/>
            <person name="Sisk P."/>
            <person name="Sykes S."/>
            <person name="Wortman J."/>
            <person name="Nusbaum C."/>
            <person name="Birren B."/>
        </authorList>
    </citation>
    <scope>NUCLEOTIDE SEQUENCE [LARGE SCALE GENOMIC DNA]</scope>
    <source>
        <strain evidence="2 3">NF54</strain>
    </source>
</reference>
<dbReference type="OMA" id="DTYISHK"/>
<evidence type="ECO:0000256" key="1">
    <source>
        <dbReference type="SAM" id="MobiDB-lite"/>
    </source>
</evidence>
<gene>
    <name evidence="2" type="ORF">PFNF54_03371</name>
</gene>